<comment type="subcellular location">
    <subcellularLocation>
        <location evidence="1 4">Secreted</location>
    </subcellularLocation>
</comment>
<dbReference type="SMART" id="SM00125">
    <property type="entry name" value="IL1"/>
    <property type="match status" value="1"/>
</dbReference>
<evidence type="ECO:0000256" key="2">
    <source>
        <dbReference type="ARBA" id="ARBA00010448"/>
    </source>
</evidence>
<keyword evidence="3 4" id="KW-0964">Secreted</keyword>
<dbReference type="Gene3D" id="2.80.10.50">
    <property type="match status" value="1"/>
</dbReference>
<evidence type="ECO:0000256" key="3">
    <source>
        <dbReference type="ARBA" id="ARBA00022525"/>
    </source>
</evidence>
<keyword evidence="5" id="KW-1185">Reference proteome</keyword>
<sequence>MHRITSIGAPILGELHDSNQQVWVLQGQNLISVPRRHGVTPAIIALAPCKHPETLEINRGNPIYLGLKKPELCLFCTLISGQPTLQYKEQNVLNLYNQSEPVKPFLFYHNQNGRMSTFESVAFPGWFIAGCSEGGCPLIITQELGKAHITDFGITVLN</sequence>
<evidence type="ECO:0000256" key="1">
    <source>
        <dbReference type="ARBA" id="ARBA00004613"/>
    </source>
</evidence>
<reference evidence="6" key="1">
    <citation type="submission" date="2025-08" db="UniProtKB">
        <authorList>
            <consortium name="RefSeq"/>
        </authorList>
    </citation>
    <scope>IDENTIFICATION</scope>
</reference>
<accession>A0ABM3X6W8</accession>
<dbReference type="Proteomes" id="UP001652624">
    <property type="component" value="Chromosome 3"/>
</dbReference>
<dbReference type="InterPro" id="IPR000975">
    <property type="entry name" value="IL-1_fam"/>
</dbReference>
<dbReference type="InterPro" id="IPR008996">
    <property type="entry name" value="IL1/FGF"/>
</dbReference>
<proteinExistence type="inferred from homology"/>
<dbReference type="PRINTS" id="PR00264">
    <property type="entry name" value="INTERLEUKIN1"/>
</dbReference>
<dbReference type="Pfam" id="PF00340">
    <property type="entry name" value="IL1"/>
    <property type="match status" value="1"/>
</dbReference>
<dbReference type="InterPro" id="IPR003297">
    <property type="entry name" value="IL-1RA/IL-36"/>
</dbReference>
<dbReference type="SUPFAM" id="SSF50353">
    <property type="entry name" value="Cytokine"/>
    <property type="match status" value="1"/>
</dbReference>
<dbReference type="GeneID" id="103115682"/>
<comment type="similarity">
    <text evidence="2 4">Belongs to the IL-1 family.</text>
</comment>
<protein>
    <recommendedName>
        <fullName evidence="4">Interleukin-1</fullName>
    </recommendedName>
</protein>
<dbReference type="PANTHER" id="PTHR10078:SF25">
    <property type="entry name" value="INTERLEUKIN-36 ALPHA"/>
    <property type="match status" value="1"/>
</dbReference>
<dbReference type="RefSeq" id="XP_060044569.1">
    <property type="nucleotide sequence ID" value="XM_060188586.1"/>
</dbReference>
<gene>
    <name evidence="6" type="primary">LOC103115682</name>
</gene>
<dbReference type="PANTHER" id="PTHR10078">
    <property type="entry name" value="INTERLEUKIN-1 FAMILY MEMBER"/>
    <property type="match status" value="1"/>
</dbReference>
<name>A0ABM3X6W8_ERIEU</name>
<organism evidence="5 6">
    <name type="scientific">Erinaceus europaeus</name>
    <name type="common">Western European hedgehog</name>
    <dbReference type="NCBI Taxonomy" id="9365"/>
    <lineage>
        <taxon>Eukaryota</taxon>
        <taxon>Metazoa</taxon>
        <taxon>Chordata</taxon>
        <taxon>Craniata</taxon>
        <taxon>Vertebrata</taxon>
        <taxon>Euteleostomi</taxon>
        <taxon>Mammalia</taxon>
        <taxon>Eutheria</taxon>
        <taxon>Laurasiatheria</taxon>
        <taxon>Eulipotyphla</taxon>
        <taxon>Erinaceidae</taxon>
        <taxon>Erinaceinae</taxon>
        <taxon>Erinaceus</taxon>
    </lineage>
</organism>
<dbReference type="CDD" id="cd23300">
    <property type="entry name" value="beta-trefoil_IL36"/>
    <property type="match status" value="1"/>
</dbReference>
<evidence type="ECO:0000313" key="5">
    <source>
        <dbReference type="Proteomes" id="UP001652624"/>
    </source>
</evidence>
<dbReference type="PRINTS" id="PR01360">
    <property type="entry name" value="INTRLEUKIN1X"/>
</dbReference>
<evidence type="ECO:0000313" key="6">
    <source>
        <dbReference type="RefSeq" id="XP_060044569.1"/>
    </source>
</evidence>
<evidence type="ECO:0000256" key="4">
    <source>
        <dbReference type="RuleBase" id="RU003753"/>
    </source>
</evidence>